<keyword evidence="3" id="KW-0378">Hydrolase</keyword>
<reference evidence="3" key="2">
    <citation type="submission" date="2021-04" db="EMBL/GenBank/DDBJ databases">
        <authorList>
            <person name="Gilroy R."/>
        </authorList>
    </citation>
    <scope>NUCLEOTIDE SEQUENCE</scope>
    <source>
        <strain evidence="3">CHK183-5548</strain>
    </source>
</reference>
<dbReference type="Proteomes" id="UP000823883">
    <property type="component" value="Unassembled WGS sequence"/>
</dbReference>
<dbReference type="GO" id="GO:0016787">
    <property type="term" value="F:hydrolase activity"/>
    <property type="evidence" value="ECO:0007669"/>
    <property type="project" value="UniProtKB-KW"/>
</dbReference>
<evidence type="ECO:0000313" key="4">
    <source>
        <dbReference type="Proteomes" id="UP000823883"/>
    </source>
</evidence>
<comment type="caution">
    <text evidence="3">The sequence shown here is derived from an EMBL/GenBank/DDBJ whole genome shotgun (WGS) entry which is preliminary data.</text>
</comment>
<dbReference type="Gene3D" id="2.30.130.110">
    <property type="match status" value="1"/>
</dbReference>
<dbReference type="AlphaFoldDB" id="A0A9D2PDN1"/>
<reference evidence="3" key="1">
    <citation type="journal article" date="2021" name="PeerJ">
        <title>Extensive microbial diversity within the chicken gut microbiome revealed by metagenomics and culture.</title>
        <authorList>
            <person name="Gilroy R."/>
            <person name="Ravi A."/>
            <person name="Getino M."/>
            <person name="Pursley I."/>
            <person name="Horton D.L."/>
            <person name="Alikhan N.F."/>
            <person name="Baker D."/>
            <person name="Gharbi K."/>
            <person name="Hall N."/>
            <person name="Watson M."/>
            <person name="Adriaenssens E.M."/>
            <person name="Foster-Nyarko E."/>
            <person name="Jarju S."/>
            <person name="Secka A."/>
            <person name="Antonio M."/>
            <person name="Oren A."/>
            <person name="Chaudhuri R.R."/>
            <person name="La Ragione R."/>
            <person name="Hildebrand F."/>
            <person name="Pallen M.J."/>
        </authorList>
    </citation>
    <scope>NUCLEOTIDE SEQUENCE</scope>
    <source>
        <strain evidence="3">CHK183-5548</strain>
    </source>
</reference>
<dbReference type="EMBL" id="DWWL01000040">
    <property type="protein sequence ID" value="HJC47570.1"/>
    <property type="molecule type" value="Genomic_DNA"/>
</dbReference>
<dbReference type="GO" id="GO:0016829">
    <property type="term" value="F:lyase activity"/>
    <property type="evidence" value="ECO:0007669"/>
    <property type="project" value="UniProtKB-KW"/>
</dbReference>
<dbReference type="CDD" id="cd11613">
    <property type="entry name" value="SAF_AH_GD"/>
    <property type="match status" value="1"/>
</dbReference>
<dbReference type="InterPro" id="IPR013974">
    <property type="entry name" value="SAF"/>
</dbReference>
<evidence type="ECO:0000256" key="1">
    <source>
        <dbReference type="ARBA" id="ARBA00023239"/>
    </source>
</evidence>
<dbReference type="InterPro" id="IPR044144">
    <property type="entry name" value="SAF_UxaA/GarD"/>
</dbReference>
<name>A0A9D2PDN1_9FIRM</name>
<accession>A0A9D2PDN1</accession>
<evidence type="ECO:0000313" key="3">
    <source>
        <dbReference type="EMBL" id="HJC47570.1"/>
    </source>
</evidence>
<protein>
    <submittedName>
        <fullName evidence="3">UxaA family hydrolase</fullName>
    </submittedName>
</protein>
<dbReference type="SMART" id="SM00858">
    <property type="entry name" value="SAF"/>
    <property type="match status" value="1"/>
</dbReference>
<proteinExistence type="predicted"/>
<feature type="domain" description="SAF" evidence="2">
    <location>
        <begin position="12"/>
        <end position="87"/>
    </location>
</feature>
<evidence type="ECO:0000259" key="2">
    <source>
        <dbReference type="SMART" id="SM00858"/>
    </source>
</evidence>
<keyword evidence="1" id="KW-0456">Lyase</keyword>
<gene>
    <name evidence="3" type="ORF">IAA04_05920</name>
</gene>
<organism evidence="3 4">
    <name type="scientific">Candidatus Lachnoclostridium pullistercoris</name>
    <dbReference type="NCBI Taxonomy" id="2838632"/>
    <lineage>
        <taxon>Bacteria</taxon>
        <taxon>Bacillati</taxon>
        <taxon>Bacillota</taxon>
        <taxon>Clostridia</taxon>
        <taxon>Lachnospirales</taxon>
        <taxon>Lachnospiraceae</taxon>
    </lineage>
</organism>
<sequence>MKIDALMMDEKDNVITCVREVKKGETVKYRNGDQECEITAEEDIPFCHKIALGDLEQDGVVIKYGEMIGRTLRPIKKGCLVDHTNIYSVPRDYESEMIREEK</sequence>
<dbReference type="Pfam" id="PF08666">
    <property type="entry name" value="SAF"/>
    <property type="match status" value="1"/>
</dbReference>